<evidence type="ECO:0000313" key="2">
    <source>
        <dbReference type="Proteomes" id="UP000324974"/>
    </source>
</evidence>
<organism evidence="1 2">
    <name type="scientific">Limnoglobus roseus</name>
    <dbReference type="NCBI Taxonomy" id="2598579"/>
    <lineage>
        <taxon>Bacteria</taxon>
        <taxon>Pseudomonadati</taxon>
        <taxon>Planctomycetota</taxon>
        <taxon>Planctomycetia</taxon>
        <taxon>Gemmatales</taxon>
        <taxon>Gemmataceae</taxon>
        <taxon>Limnoglobus</taxon>
    </lineage>
</organism>
<gene>
    <name evidence="1" type="ORF">PX52LOC_00150</name>
</gene>
<sequence>MPSPFPGMDPFLEDPKVWKQFQQQFVSGLYHILLPNLVDRYRARIGVRSYVVETPLFTSVLREPHEEQFIEVRERGDGQLVSLIDVVSPANKTTDVGREAYHATRKLILGQRAASLEVDLVTQGRPLLDFARDSLPEHDYTFTVTRAAAPGKFEIYTTTVQKRLPKFKLPLAADDRDAMLDLQDVFRRAYDLGAFQKHVDYGQPLAAAVKLADVNRTWIELMLKQCKLK</sequence>
<reference evidence="2" key="1">
    <citation type="submission" date="2019-08" db="EMBL/GenBank/DDBJ databases">
        <title>Limnoglobus roseus gen. nov., sp. nov., a novel freshwater planctomycete with a giant genome from the family Gemmataceae.</title>
        <authorList>
            <person name="Kulichevskaya I.S."/>
            <person name="Naumoff D.G."/>
            <person name="Miroshnikov K."/>
            <person name="Ivanova A."/>
            <person name="Philippov D.A."/>
            <person name="Hakobyan A."/>
            <person name="Rijpstra I.C."/>
            <person name="Sinninghe Damste J.S."/>
            <person name="Liesack W."/>
            <person name="Dedysh S.N."/>
        </authorList>
    </citation>
    <scope>NUCLEOTIDE SEQUENCE [LARGE SCALE GENOMIC DNA]</scope>
    <source>
        <strain evidence="2">PX52</strain>
    </source>
</reference>
<dbReference type="InterPro" id="IPR025132">
    <property type="entry name" value="DUF4058"/>
</dbReference>
<protein>
    <recommendedName>
        <fullName evidence="3">DUF4058 domain-containing protein</fullName>
    </recommendedName>
</protein>
<dbReference type="OrthoDB" id="272536at2"/>
<dbReference type="Pfam" id="PF13267">
    <property type="entry name" value="DUF4058"/>
    <property type="match status" value="2"/>
</dbReference>
<dbReference type="RefSeq" id="WP_149108275.1">
    <property type="nucleotide sequence ID" value="NZ_CP042425.1"/>
</dbReference>
<evidence type="ECO:0000313" key="1">
    <source>
        <dbReference type="EMBL" id="QEL13296.1"/>
    </source>
</evidence>
<accession>A0A5C1A5J0</accession>
<dbReference type="Proteomes" id="UP000324974">
    <property type="component" value="Chromosome"/>
</dbReference>
<dbReference type="AlphaFoldDB" id="A0A5C1A5J0"/>
<evidence type="ECO:0008006" key="3">
    <source>
        <dbReference type="Google" id="ProtNLM"/>
    </source>
</evidence>
<proteinExistence type="predicted"/>
<dbReference type="EMBL" id="CP042425">
    <property type="protein sequence ID" value="QEL13296.1"/>
    <property type="molecule type" value="Genomic_DNA"/>
</dbReference>
<keyword evidence="2" id="KW-1185">Reference proteome</keyword>
<dbReference type="KEGG" id="lrs:PX52LOC_00150"/>
<name>A0A5C1A5J0_9BACT</name>